<sequence length="590" mass="64159">MSNEISRRGFLKGAAGAVGAIAVTGLAGCAPQTPAAAKPETEQPSAGAAAADDWLGPEPATGSIAETQTFDVVIVGAGLAGICAARAAAEEGARVAIIEKSESFNCRSGEYALLNGTLNKRWGRENIVPTDVVVDRLMKECTYRNKRTILKKWAEHAHEVMDWFIEAYPDLTICTTTRQAVTQEQFDKGILVPLSWPLPEGYNYAEEDFPTFPSSMEFRSSRRDQQGFVVEANLNAALAKGAKIFYGCFGTKLLKDDRGRVTGIIVRDAKNSKYLQFNADRGVVLATGDNAGDEKILRHFAPEVIEKGVGNMGAMGMLGKDVEGNPVDTGDGLRMGAWLGAKVQDYHAPMTHHMGSGMGVTPFLQLNKHGERFMNEDIPGQQLHNQIELQPELTSFQIFDSDWGKQIPFMAPAHGGLCYIIPEDEDESNPNFADRQYTKLSAKKADSFAAQGNTIPELLRNLGFAGEGLERALASVQRYNELAKAGRDEDFGKSAKRMFPIEKAPFYATKWGTAAMLVCIGGLESDEDCRTFTAVDAKNPERQVIPGLYVCGNVMGNRFAVEYPICMRGISHSLCVYYGYAAGKNCAQGV</sequence>
<dbReference type="PROSITE" id="PS51318">
    <property type="entry name" value="TAT"/>
    <property type="match status" value="1"/>
</dbReference>
<dbReference type="EMBL" id="LK996017">
    <property type="protein sequence ID" value="CDX03618.1"/>
    <property type="molecule type" value="Genomic_DNA"/>
</dbReference>
<evidence type="ECO:0000313" key="7">
    <source>
        <dbReference type="EMBL" id="CDX03618.1"/>
    </source>
</evidence>
<evidence type="ECO:0000313" key="9">
    <source>
        <dbReference type="Proteomes" id="UP000054623"/>
    </source>
</evidence>
<dbReference type="PROSITE" id="PS51257">
    <property type="entry name" value="PROKAR_LIPOPROTEIN"/>
    <property type="match status" value="1"/>
</dbReference>
<evidence type="ECO:0000256" key="4">
    <source>
        <dbReference type="ARBA" id="ARBA00023002"/>
    </source>
</evidence>
<keyword evidence="3" id="KW-0274">FAD</keyword>
<dbReference type="Pfam" id="PF00890">
    <property type="entry name" value="FAD_binding_2"/>
    <property type="match status" value="1"/>
</dbReference>
<feature type="domain" description="FAD-dependent oxidoreductase 2 FAD-binding" evidence="6">
    <location>
        <begin position="71"/>
        <end position="561"/>
    </location>
</feature>
<evidence type="ECO:0000313" key="8">
    <source>
        <dbReference type="EMBL" id="KTE91743.1"/>
    </source>
</evidence>
<dbReference type="GO" id="GO:0008202">
    <property type="term" value="P:steroid metabolic process"/>
    <property type="evidence" value="ECO:0007669"/>
    <property type="project" value="UniProtKB-ARBA"/>
</dbReference>
<dbReference type="PANTHER" id="PTHR43400:SF10">
    <property type="entry name" value="3-OXOSTEROID 1-DEHYDROGENASE"/>
    <property type="match status" value="1"/>
</dbReference>
<dbReference type="SUPFAM" id="SSF51905">
    <property type="entry name" value="FAD/NAD(P)-binding domain"/>
    <property type="match status" value="1"/>
</dbReference>
<name>A0A098B415_DESHA</name>
<dbReference type="Gene3D" id="3.50.50.60">
    <property type="entry name" value="FAD/NAD(P)-binding domain"/>
    <property type="match status" value="1"/>
</dbReference>
<dbReference type="NCBIfam" id="TIGR01409">
    <property type="entry name" value="TAT_signal_seq"/>
    <property type="match status" value="1"/>
</dbReference>
<dbReference type="InterPro" id="IPR036188">
    <property type="entry name" value="FAD/NAD-bd_sf"/>
</dbReference>
<feature type="region of interest" description="Disordered" evidence="5">
    <location>
        <begin position="32"/>
        <end position="60"/>
    </location>
</feature>
<comment type="cofactor">
    <cofactor evidence="1">
        <name>FAD</name>
        <dbReference type="ChEBI" id="CHEBI:57692"/>
    </cofactor>
</comment>
<dbReference type="InterPro" id="IPR050315">
    <property type="entry name" value="FAD-oxidoreductase_2"/>
</dbReference>
<dbReference type="SUPFAM" id="SSF56425">
    <property type="entry name" value="Succinate dehydrogenase/fumarate reductase flavoprotein, catalytic domain"/>
    <property type="match status" value="1"/>
</dbReference>
<evidence type="ECO:0000256" key="3">
    <source>
        <dbReference type="ARBA" id="ARBA00022827"/>
    </source>
</evidence>
<reference evidence="8 9" key="2">
    <citation type="submission" date="2015-12" db="EMBL/GenBank/DDBJ databases">
        <title>Draft Genome Sequence of Desulfitobacterium hafniense Strain DH, a Sulfate-reducing Bacterium Isolated from Paddy Soils.</title>
        <authorList>
            <person name="Bao P."/>
            <person name="Zhang X."/>
            <person name="Li G."/>
        </authorList>
    </citation>
    <scope>NUCLEOTIDE SEQUENCE [LARGE SCALE GENOMIC DNA]</scope>
    <source>
        <strain evidence="8 9">DH</strain>
    </source>
</reference>
<evidence type="ECO:0000256" key="5">
    <source>
        <dbReference type="SAM" id="MobiDB-lite"/>
    </source>
</evidence>
<dbReference type="RefSeq" id="WP_005813906.1">
    <property type="nucleotide sequence ID" value="NZ_CABKQQ010000051.1"/>
</dbReference>
<dbReference type="InterPro" id="IPR027477">
    <property type="entry name" value="Succ_DH/fumarate_Rdtase_cat_sf"/>
</dbReference>
<proteinExistence type="predicted"/>
<dbReference type="AlphaFoldDB" id="A0A098B415"/>
<dbReference type="GO" id="GO:0033765">
    <property type="term" value="F:steroid dehydrogenase activity, acting on the CH-CH group of donors"/>
    <property type="evidence" value="ECO:0007669"/>
    <property type="project" value="UniProtKB-ARBA"/>
</dbReference>
<evidence type="ECO:0000256" key="2">
    <source>
        <dbReference type="ARBA" id="ARBA00022630"/>
    </source>
</evidence>
<dbReference type="PATRIC" id="fig|49338.4.peg.4005"/>
<keyword evidence="2" id="KW-0285">Flavoprotein</keyword>
<dbReference type="Gene3D" id="3.90.700.10">
    <property type="entry name" value="Succinate dehydrogenase/fumarate reductase flavoprotein, catalytic domain"/>
    <property type="match status" value="1"/>
</dbReference>
<dbReference type="OrthoDB" id="3169476at2"/>
<dbReference type="EMBL" id="LOCK01000020">
    <property type="protein sequence ID" value="KTE91743.1"/>
    <property type="molecule type" value="Genomic_DNA"/>
</dbReference>
<dbReference type="InterPro" id="IPR003953">
    <property type="entry name" value="FAD-dep_OxRdtase_2_FAD-bd"/>
</dbReference>
<dbReference type="PANTHER" id="PTHR43400">
    <property type="entry name" value="FUMARATE REDUCTASE"/>
    <property type="match status" value="1"/>
</dbReference>
<keyword evidence="4" id="KW-0560">Oxidoreductase</keyword>
<evidence type="ECO:0000256" key="1">
    <source>
        <dbReference type="ARBA" id="ARBA00001974"/>
    </source>
</evidence>
<dbReference type="Proteomes" id="UP000054623">
    <property type="component" value="Unassembled WGS sequence"/>
</dbReference>
<accession>A0A098B415</accession>
<dbReference type="InterPro" id="IPR006311">
    <property type="entry name" value="TAT_signal"/>
</dbReference>
<gene>
    <name evidence="8" type="ORF">AT727_21110</name>
    <name evidence="7" type="ORF">DPCES_3732</name>
</gene>
<dbReference type="InterPro" id="IPR019546">
    <property type="entry name" value="TAT_signal_bac_arc"/>
</dbReference>
<organism evidence="7">
    <name type="scientific">Desulfitobacterium hafniense</name>
    <name type="common">Desulfitobacterium frappieri</name>
    <dbReference type="NCBI Taxonomy" id="49338"/>
    <lineage>
        <taxon>Bacteria</taxon>
        <taxon>Bacillati</taxon>
        <taxon>Bacillota</taxon>
        <taxon>Clostridia</taxon>
        <taxon>Eubacteriales</taxon>
        <taxon>Desulfitobacteriaceae</taxon>
        <taxon>Desulfitobacterium</taxon>
    </lineage>
</organism>
<reference evidence="7" key="1">
    <citation type="submission" date="2014-07" db="EMBL/GenBank/DDBJ databases">
        <authorList>
            <person name="Hornung V.Bastian."/>
        </authorList>
    </citation>
    <scope>NUCLEOTIDE SEQUENCE</scope>
    <source>
        <strain evidence="7">PCE-S</strain>
    </source>
</reference>
<protein>
    <submittedName>
        <fullName evidence="8">Fumarate reductase</fullName>
    </submittedName>
    <submittedName>
        <fullName evidence="7">Tat pathway signal sequence</fullName>
    </submittedName>
</protein>
<evidence type="ECO:0000259" key="6">
    <source>
        <dbReference type="Pfam" id="PF00890"/>
    </source>
</evidence>